<name>A0ABP8GQH9_9SPHI</name>
<dbReference type="RefSeq" id="WP_345212160.1">
    <property type="nucleotide sequence ID" value="NZ_BAABFT010000008.1"/>
</dbReference>
<keyword evidence="2" id="KW-1185">Reference proteome</keyword>
<dbReference type="EMBL" id="BAABFT010000008">
    <property type="protein sequence ID" value="GAA4328286.1"/>
    <property type="molecule type" value="Genomic_DNA"/>
</dbReference>
<organism evidence="1 2">
    <name type="scientific">Mucilaginibacter gynuensis</name>
    <dbReference type="NCBI Taxonomy" id="1302236"/>
    <lineage>
        <taxon>Bacteria</taxon>
        <taxon>Pseudomonadati</taxon>
        <taxon>Bacteroidota</taxon>
        <taxon>Sphingobacteriia</taxon>
        <taxon>Sphingobacteriales</taxon>
        <taxon>Sphingobacteriaceae</taxon>
        <taxon>Mucilaginibacter</taxon>
    </lineage>
</organism>
<sequence length="324" mass="38174">MKPLNIFYAEPDADRWFKYDRYPRRLIRRIFRGPQRPGGVMMVAINLMKGLDRLNIPYRFNDYRYINKHPEELACIIGKPQVLFNREWKNPVLFGAGVFSHPIDHAKLFEQYPNLVKILVAGEWMRDMFEPYYGDKVQAWPVGIDTLHWAPQAIEKTHDFLIYDKTRWINEGLPQPFIEPLLQTLNKRGLSYRIIRYGSYNSDELKQKLHTSKAAIFLCEHETQGLAYQQMLATNTPVLAWDKGGYWLDPEYYPHRVQYSPVSSTSYWDARCGLKFSGHDDFEATLDTFMQNLHNYTPRDFILDDLTLEKCALKYVDIVKSISE</sequence>
<reference evidence="2" key="1">
    <citation type="journal article" date="2019" name="Int. J. Syst. Evol. Microbiol.">
        <title>The Global Catalogue of Microorganisms (GCM) 10K type strain sequencing project: providing services to taxonomists for standard genome sequencing and annotation.</title>
        <authorList>
            <consortium name="The Broad Institute Genomics Platform"/>
            <consortium name="The Broad Institute Genome Sequencing Center for Infectious Disease"/>
            <person name="Wu L."/>
            <person name="Ma J."/>
        </authorList>
    </citation>
    <scope>NUCLEOTIDE SEQUENCE [LARGE SCALE GENOMIC DNA]</scope>
    <source>
        <strain evidence="2">JCM 17705</strain>
    </source>
</reference>
<proteinExistence type="predicted"/>
<gene>
    <name evidence="1" type="ORF">GCM10023149_32230</name>
</gene>
<dbReference type="Gene3D" id="3.40.50.2000">
    <property type="entry name" value="Glycogen Phosphorylase B"/>
    <property type="match status" value="1"/>
</dbReference>
<dbReference type="SUPFAM" id="SSF53756">
    <property type="entry name" value="UDP-Glycosyltransferase/glycogen phosphorylase"/>
    <property type="match status" value="1"/>
</dbReference>
<evidence type="ECO:0000313" key="1">
    <source>
        <dbReference type="EMBL" id="GAA4328286.1"/>
    </source>
</evidence>
<protein>
    <submittedName>
        <fullName evidence="1">Glycosyltransferase</fullName>
    </submittedName>
</protein>
<evidence type="ECO:0000313" key="2">
    <source>
        <dbReference type="Proteomes" id="UP001500582"/>
    </source>
</evidence>
<accession>A0ABP8GQH9</accession>
<dbReference type="Proteomes" id="UP001500582">
    <property type="component" value="Unassembled WGS sequence"/>
</dbReference>
<comment type="caution">
    <text evidence="1">The sequence shown here is derived from an EMBL/GenBank/DDBJ whole genome shotgun (WGS) entry which is preliminary data.</text>
</comment>